<evidence type="ECO:0000313" key="2">
    <source>
        <dbReference type="EMBL" id="TFJ82408.1"/>
    </source>
</evidence>
<dbReference type="EMBL" id="SDOX01000112">
    <property type="protein sequence ID" value="TFJ82408.1"/>
    <property type="molecule type" value="Genomic_DNA"/>
</dbReference>
<organism evidence="2 3">
    <name type="scientific">Nannochloropsis salina CCMP1776</name>
    <dbReference type="NCBI Taxonomy" id="1027361"/>
    <lineage>
        <taxon>Eukaryota</taxon>
        <taxon>Sar</taxon>
        <taxon>Stramenopiles</taxon>
        <taxon>Ochrophyta</taxon>
        <taxon>Eustigmatophyceae</taxon>
        <taxon>Eustigmatales</taxon>
        <taxon>Monodopsidaceae</taxon>
        <taxon>Microchloropsis</taxon>
        <taxon>Microchloropsis salina</taxon>
    </lineage>
</organism>
<keyword evidence="3" id="KW-1185">Reference proteome</keyword>
<gene>
    <name evidence="2" type="ORF">NSK_006275</name>
</gene>
<sequence>MAVRKHKKSYHEIETDEEMEEELGTAAQDPDIYDRLARSIAPEISLLDDEEDENRDSRDDMSKVYSLILDYMQGHRLARLEYIRAEAMVVQKGWKTEQLREMLDFYVEADVFRVSADRTMIELFNTD</sequence>
<accession>A0A4D9D173</accession>
<name>A0A4D9D173_9STRA</name>
<feature type="compositionally biased region" description="Acidic residues" evidence="1">
    <location>
        <begin position="14"/>
        <end position="23"/>
    </location>
</feature>
<evidence type="ECO:0000256" key="1">
    <source>
        <dbReference type="SAM" id="MobiDB-lite"/>
    </source>
</evidence>
<proteinExistence type="predicted"/>
<dbReference type="Proteomes" id="UP000355283">
    <property type="component" value="Unassembled WGS sequence"/>
</dbReference>
<comment type="caution">
    <text evidence="2">The sequence shown here is derived from an EMBL/GenBank/DDBJ whole genome shotgun (WGS) entry which is preliminary data.</text>
</comment>
<protein>
    <submittedName>
        <fullName evidence="2">Uncharacterized protein</fullName>
    </submittedName>
</protein>
<reference evidence="2 3" key="1">
    <citation type="submission" date="2019-01" db="EMBL/GenBank/DDBJ databases">
        <title>Nuclear Genome Assembly of the Microalgal Biofuel strain Nannochloropsis salina CCMP1776.</title>
        <authorList>
            <person name="Hovde B."/>
        </authorList>
    </citation>
    <scope>NUCLEOTIDE SEQUENCE [LARGE SCALE GENOMIC DNA]</scope>
    <source>
        <strain evidence="2 3">CCMP1776</strain>
    </source>
</reference>
<dbReference type="AlphaFoldDB" id="A0A4D9D173"/>
<feature type="region of interest" description="Disordered" evidence="1">
    <location>
        <begin position="1"/>
        <end position="28"/>
    </location>
</feature>
<evidence type="ECO:0000313" key="3">
    <source>
        <dbReference type="Proteomes" id="UP000355283"/>
    </source>
</evidence>